<dbReference type="PANTHER" id="PTHR47642">
    <property type="entry name" value="ATP-DEPENDENT DNA HELICASE"/>
    <property type="match status" value="1"/>
</dbReference>
<dbReference type="PANTHER" id="PTHR47642:SF5">
    <property type="entry name" value="ATP-DEPENDENT DNA HELICASE"/>
    <property type="match status" value="1"/>
</dbReference>
<dbReference type="SUPFAM" id="SSF52540">
    <property type="entry name" value="P-loop containing nucleoside triphosphate hydrolases"/>
    <property type="match status" value="1"/>
</dbReference>
<accession>A0A164SGU7</accession>
<feature type="non-terminal residue" evidence="1">
    <location>
        <position position="164"/>
    </location>
</feature>
<dbReference type="STRING" id="1314777.A0A164SGU7"/>
<evidence type="ECO:0000313" key="1">
    <source>
        <dbReference type="EMBL" id="KZS91466.1"/>
    </source>
</evidence>
<evidence type="ECO:0000313" key="2">
    <source>
        <dbReference type="Proteomes" id="UP000076722"/>
    </source>
</evidence>
<gene>
    <name evidence="1" type="ORF">SISNIDRAFT_414094</name>
</gene>
<organism evidence="1 2">
    <name type="scientific">Sistotremastrum niveocremeum HHB9708</name>
    <dbReference type="NCBI Taxonomy" id="1314777"/>
    <lineage>
        <taxon>Eukaryota</taxon>
        <taxon>Fungi</taxon>
        <taxon>Dikarya</taxon>
        <taxon>Basidiomycota</taxon>
        <taxon>Agaricomycotina</taxon>
        <taxon>Agaricomycetes</taxon>
        <taxon>Sistotremastrales</taxon>
        <taxon>Sistotremastraceae</taxon>
        <taxon>Sertulicium</taxon>
        <taxon>Sertulicium niveocremeum</taxon>
    </lineage>
</organism>
<protein>
    <submittedName>
        <fullName evidence="1">Uncharacterized protein</fullName>
    </submittedName>
</protein>
<keyword evidence="2" id="KW-1185">Reference proteome</keyword>
<dbReference type="Proteomes" id="UP000076722">
    <property type="component" value="Unassembled WGS sequence"/>
</dbReference>
<proteinExistence type="predicted"/>
<reference evidence="1 2" key="1">
    <citation type="journal article" date="2016" name="Mol. Biol. Evol.">
        <title>Comparative Genomics of Early-Diverging Mushroom-Forming Fungi Provides Insights into the Origins of Lignocellulose Decay Capabilities.</title>
        <authorList>
            <person name="Nagy L.G."/>
            <person name="Riley R."/>
            <person name="Tritt A."/>
            <person name="Adam C."/>
            <person name="Daum C."/>
            <person name="Floudas D."/>
            <person name="Sun H."/>
            <person name="Yadav J.S."/>
            <person name="Pangilinan J."/>
            <person name="Larsson K.H."/>
            <person name="Matsuura K."/>
            <person name="Barry K."/>
            <person name="Labutti K."/>
            <person name="Kuo R."/>
            <person name="Ohm R.A."/>
            <person name="Bhattacharya S.S."/>
            <person name="Shirouzu T."/>
            <person name="Yoshinaga Y."/>
            <person name="Martin F.M."/>
            <person name="Grigoriev I.V."/>
            <person name="Hibbett D.S."/>
        </authorList>
    </citation>
    <scope>NUCLEOTIDE SEQUENCE [LARGE SCALE GENOMIC DNA]</scope>
    <source>
        <strain evidence="1 2">HHB9708</strain>
    </source>
</reference>
<sequence length="164" mass="17953">MESSRPLALIGSVLPVDDLSIDDKTLIDTIAREHTLNKKQSLAFRLVCMHSVSSHNTKPPLRMYLGGPGGTGKSRVIHAIANFFERKGQSRRLRMACYTGVAASHIQGGTLHSTLMLTQRSFGASAKRNANADMMRMWDGVDYLLIDEISMVGCALLADVHQAL</sequence>
<dbReference type="AlphaFoldDB" id="A0A164SGU7"/>
<dbReference type="InterPro" id="IPR051055">
    <property type="entry name" value="PIF1_helicase"/>
</dbReference>
<dbReference type="InterPro" id="IPR027417">
    <property type="entry name" value="P-loop_NTPase"/>
</dbReference>
<dbReference type="Pfam" id="PF13245">
    <property type="entry name" value="AAA_19"/>
    <property type="match status" value="1"/>
</dbReference>
<dbReference type="OrthoDB" id="432234at2759"/>
<dbReference type="EMBL" id="KV419415">
    <property type="protein sequence ID" value="KZS91466.1"/>
    <property type="molecule type" value="Genomic_DNA"/>
</dbReference>
<dbReference type="Gene3D" id="3.40.50.300">
    <property type="entry name" value="P-loop containing nucleotide triphosphate hydrolases"/>
    <property type="match status" value="1"/>
</dbReference>
<name>A0A164SGU7_9AGAM</name>